<comment type="caution">
    <text evidence="3">The sequence shown here is derived from an EMBL/GenBank/DDBJ whole genome shotgun (WGS) entry which is preliminary data.</text>
</comment>
<feature type="compositionally biased region" description="Low complexity" evidence="1">
    <location>
        <begin position="407"/>
        <end position="427"/>
    </location>
</feature>
<feature type="region of interest" description="Disordered" evidence="1">
    <location>
        <begin position="625"/>
        <end position="651"/>
    </location>
</feature>
<feature type="signal peptide" evidence="2">
    <location>
        <begin position="1"/>
        <end position="23"/>
    </location>
</feature>
<organism evidence="3 4">
    <name type="scientific">Scylla paramamosain</name>
    <name type="common">Mud crab</name>
    <dbReference type="NCBI Taxonomy" id="85552"/>
    <lineage>
        <taxon>Eukaryota</taxon>
        <taxon>Metazoa</taxon>
        <taxon>Ecdysozoa</taxon>
        <taxon>Arthropoda</taxon>
        <taxon>Crustacea</taxon>
        <taxon>Multicrustacea</taxon>
        <taxon>Malacostraca</taxon>
        <taxon>Eumalacostraca</taxon>
        <taxon>Eucarida</taxon>
        <taxon>Decapoda</taxon>
        <taxon>Pleocyemata</taxon>
        <taxon>Brachyura</taxon>
        <taxon>Eubrachyura</taxon>
        <taxon>Portunoidea</taxon>
        <taxon>Portunidae</taxon>
        <taxon>Portuninae</taxon>
        <taxon>Scylla</taxon>
    </lineage>
</organism>
<accession>A0AAW0V4B3</accession>
<evidence type="ECO:0000313" key="4">
    <source>
        <dbReference type="Proteomes" id="UP001487740"/>
    </source>
</evidence>
<feature type="compositionally biased region" description="Low complexity" evidence="1">
    <location>
        <begin position="750"/>
        <end position="760"/>
    </location>
</feature>
<sequence length="793" mass="84751">MVRLGMEALRWLAVFLLWKGASPSPWMPLKHSPVPATNRWPVDLAPTPTQATLLSRRFAPPQTLIRRARPIRKWQNGALVGRRLHNAQLVAKPVPGVHMGRSGMIFGRRIPAHLVKGRRWKTLGLVTPIKQYGAKDEGGRNMVDRLRSRKPARNKGLANTRQDSSRRMEGRQGLRQVQPASLPVRLEVDGKVTGLQKMPAQYAYYGPGEQHGAYLLHRAGKIVRVTYIADQRGFRPKFRSFSSNAELDAFLEQHTVPSALHSGDTSLHTIGGIPTIVPVQNNLLNGAIPAADGGTSLLTTPISDHTAAPTLHTLSPITPAGKATSPPRASSSATTTTAPQEERTTTTRPAEDSAAITKPQDDAIATLTSSEDDMSTTLPKEPSSVTTLTPGLDITATVASPGDDDSTITTASSEDITTTTSPKNTTSITESTEDIAINLQLNEQDLTSFQDFTTTSQTEAITSSEDITIMTTSPRDFAVTAITEIPTTVASPGSVLAISEGSEGNTVISLVIDATPDTTSVSSFLPDFTSFPSGDITDKNIQTTTNGITIFNASETLNDITPAPQEDTLDDITLTTKMTTPDAAFTDSLNDITYLTSSEETTTVLYTPTPTRSTTIYLVNNSTEHDTTTTTTLPDRTTSATTVPDDMTTATSTFDDNITVTADDPSTTTPSTNANTTHTSNKTNAATITMSGAVITSSSIEITTLRDITITTLSENIDTFSLTDTTTDISDIPVTNPVTEVTIMSTDATTTQTDGTIETGNDVSPLPSPLTPNITSTSEEDEEVLTTPSAVSF</sequence>
<feature type="region of interest" description="Disordered" evidence="1">
    <location>
        <begin position="750"/>
        <end position="793"/>
    </location>
</feature>
<proteinExistence type="predicted"/>
<evidence type="ECO:0000313" key="3">
    <source>
        <dbReference type="EMBL" id="KAK8407041.1"/>
    </source>
</evidence>
<keyword evidence="2" id="KW-0732">Signal</keyword>
<feature type="chain" id="PRO_5043855703" evidence="2">
    <location>
        <begin position="24"/>
        <end position="793"/>
    </location>
</feature>
<dbReference type="Proteomes" id="UP001487740">
    <property type="component" value="Unassembled WGS sequence"/>
</dbReference>
<feature type="compositionally biased region" description="Polar residues" evidence="1">
    <location>
        <begin position="375"/>
        <end position="389"/>
    </location>
</feature>
<feature type="region of interest" description="Disordered" evidence="1">
    <location>
        <begin position="150"/>
        <end position="176"/>
    </location>
</feature>
<feature type="compositionally biased region" description="Low complexity" evidence="1">
    <location>
        <begin position="323"/>
        <end position="339"/>
    </location>
</feature>
<evidence type="ECO:0000256" key="2">
    <source>
        <dbReference type="SAM" id="SignalP"/>
    </source>
</evidence>
<protein>
    <submittedName>
        <fullName evidence="3">Uncharacterized protein</fullName>
    </submittedName>
</protein>
<dbReference type="AlphaFoldDB" id="A0AAW0V4B3"/>
<feature type="compositionally biased region" description="Basic and acidic residues" evidence="1">
    <location>
        <begin position="340"/>
        <end position="351"/>
    </location>
</feature>
<keyword evidence="4" id="KW-1185">Reference proteome</keyword>
<gene>
    <name evidence="3" type="ORF">O3P69_007532</name>
</gene>
<feature type="compositionally biased region" description="Basic and acidic residues" evidence="1">
    <location>
        <begin position="163"/>
        <end position="172"/>
    </location>
</feature>
<name>A0AAW0V4B3_SCYPA</name>
<reference evidence="3 4" key="1">
    <citation type="submission" date="2023-03" db="EMBL/GenBank/DDBJ databases">
        <title>High-quality genome of Scylla paramamosain provides insights in environmental adaptation.</title>
        <authorList>
            <person name="Zhang L."/>
        </authorList>
    </citation>
    <scope>NUCLEOTIDE SEQUENCE [LARGE SCALE GENOMIC DNA]</scope>
    <source>
        <strain evidence="3">LZ_2023a</strain>
        <tissue evidence="3">Muscle</tissue>
    </source>
</reference>
<feature type="region of interest" description="Disordered" evidence="1">
    <location>
        <begin position="308"/>
        <end position="427"/>
    </location>
</feature>
<dbReference type="EMBL" id="JARAKH010000002">
    <property type="protein sequence ID" value="KAK8407041.1"/>
    <property type="molecule type" value="Genomic_DNA"/>
</dbReference>
<feature type="compositionally biased region" description="Low complexity" evidence="1">
    <location>
        <begin position="628"/>
        <end position="642"/>
    </location>
</feature>
<evidence type="ECO:0000256" key="1">
    <source>
        <dbReference type="SAM" id="MobiDB-lite"/>
    </source>
</evidence>